<dbReference type="PANTHER" id="PTHR43129:SF1">
    <property type="entry name" value="FOSMIDOMYCIN RESISTANCE PROTEIN"/>
    <property type="match status" value="1"/>
</dbReference>
<reference evidence="3" key="1">
    <citation type="journal article" date="2014" name="Front. Microbiol.">
        <title>High frequency of phylogenetically diverse reductive dehalogenase-homologous genes in deep subseafloor sedimentary metagenomes.</title>
        <authorList>
            <person name="Kawai M."/>
            <person name="Futagami T."/>
            <person name="Toyoda A."/>
            <person name="Takaki Y."/>
            <person name="Nishi S."/>
            <person name="Hori S."/>
            <person name="Arai W."/>
            <person name="Tsubouchi T."/>
            <person name="Morono Y."/>
            <person name="Uchiyama I."/>
            <person name="Ito T."/>
            <person name="Fujiyama A."/>
            <person name="Inagaki F."/>
            <person name="Takami H."/>
        </authorList>
    </citation>
    <scope>NUCLEOTIDE SEQUENCE</scope>
    <source>
        <strain evidence="3">Expedition CK06-06</strain>
    </source>
</reference>
<feature type="domain" description="Major facilitator superfamily (MFS) profile" evidence="2">
    <location>
        <begin position="1"/>
        <end position="120"/>
    </location>
</feature>
<organism evidence="3">
    <name type="scientific">marine sediment metagenome</name>
    <dbReference type="NCBI Taxonomy" id="412755"/>
    <lineage>
        <taxon>unclassified sequences</taxon>
        <taxon>metagenomes</taxon>
        <taxon>ecological metagenomes</taxon>
    </lineage>
</organism>
<dbReference type="SUPFAM" id="SSF103473">
    <property type="entry name" value="MFS general substrate transporter"/>
    <property type="match status" value="1"/>
</dbReference>
<dbReference type="AlphaFoldDB" id="X1VRM0"/>
<evidence type="ECO:0000259" key="2">
    <source>
        <dbReference type="PROSITE" id="PS50850"/>
    </source>
</evidence>
<feature type="non-terminal residue" evidence="3">
    <location>
        <position position="120"/>
    </location>
</feature>
<keyword evidence="1" id="KW-0472">Membrane</keyword>
<dbReference type="Gene3D" id="1.20.1250.20">
    <property type="entry name" value="MFS general substrate transporter like domains"/>
    <property type="match status" value="1"/>
</dbReference>
<protein>
    <recommendedName>
        <fullName evidence="2">Major facilitator superfamily (MFS) profile domain-containing protein</fullName>
    </recommendedName>
</protein>
<comment type="caution">
    <text evidence="3">The sequence shown here is derived from an EMBL/GenBank/DDBJ whole genome shotgun (WGS) entry which is preliminary data.</text>
</comment>
<sequence>MGLSLAQVGFLAGISRFLMFIVQPISGYWADRHPSRSFVLIGLLMPILFIPLAGLPTSFYGLMFCAVIGSAGSSLFHPPTTGMVPQYAGRNLGLAMSIYNTSGTFAFGVGPIFITWYVTR</sequence>
<evidence type="ECO:0000256" key="1">
    <source>
        <dbReference type="SAM" id="Phobius"/>
    </source>
</evidence>
<feature type="transmembrane region" description="Helical" evidence="1">
    <location>
        <begin position="98"/>
        <end position="118"/>
    </location>
</feature>
<proteinExistence type="predicted"/>
<dbReference type="GO" id="GO:0022857">
    <property type="term" value="F:transmembrane transporter activity"/>
    <property type="evidence" value="ECO:0007669"/>
    <property type="project" value="InterPro"/>
</dbReference>
<gene>
    <name evidence="3" type="ORF">S12H4_55801</name>
</gene>
<feature type="transmembrane region" description="Helical" evidence="1">
    <location>
        <begin position="37"/>
        <end position="53"/>
    </location>
</feature>
<dbReference type="PANTHER" id="PTHR43129">
    <property type="entry name" value="FOSMIDOMYCIN RESISTANCE PROTEIN"/>
    <property type="match status" value="1"/>
</dbReference>
<dbReference type="EMBL" id="BARW01035834">
    <property type="protein sequence ID" value="GAJ23182.1"/>
    <property type="molecule type" value="Genomic_DNA"/>
</dbReference>
<dbReference type="GO" id="GO:0005886">
    <property type="term" value="C:plasma membrane"/>
    <property type="evidence" value="ECO:0007669"/>
    <property type="project" value="TreeGrafter"/>
</dbReference>
<dbReference type="Pfam" id="PF07690">
    <property type="entry name" value="MFS_1"/>
    <property type="match status" value="1"/>
</dbReference>
<dbReference type="InterPro" id="IPR020846">
    <property type="entry name" value="MFS_dom"/>
</dbReference>
<keyword evidence="1" id="KW-1133">Transmembrane helix</keyword>
<dbReference type="InterPro" id="IPR011701">
    <property type="entry name" value="MFS"/>
</dbReference>
<name>X1VRM0_9ZZZZ</name>
<keyword evidence="1" id="KW-0812">Transmembrane</keyword>
<dbReference type="PROSITE" id="PS50850">
    <property type="entry name" value="MFS"/>
    <property type="match status" value="1"/>
</dbReference>
<dbReference type="InterPro" id="IPR036259">
    <property type="entry name" value="MFS_trans_sf"/>
</dbReference>
<accession>X1VRM0</accession>
<evidence type="ECO:0000313" key="3">
    <source>
        <dbReference type="EMBL" id="GAJ23182.1"/>
    </source>
</evidence>
<feature type="transmembrane region" description="Helical" evidence="1">
    <location>
        <begin position="6"/>
        <end position="25"/>
    </location>
</feature>